<protein>
    <submittedName>
        <fullName evidence="2">Uncharacterized protein</fullName>
    </submittedName>
</protein>
<evidence type="ECO:0000313" key="2">
    <source>
        <dbReference type="EMBL" id="EPR78329.1"/>
    </source>
</evidence>
<gene>
    <name evidence="2" type="ORF">SLOPH_2482</name>
</gene>
<sequence length="165" mass="19282">MKYLRDCYYMIMIFFLLAMLLFQKTFQTEILENPQSSSSLKTEDKPIRKNSIEEQKVFYQNDNQEGGECSNPLKNMDKVEPVEVQEDDKLLLIEIPHPGSKFVKILSSLSCNCIDFDERDPSDEEVLYYFKSETEEDDNRLYEAQECIESSDTSALVIKDDETKN</sequence>
<organism evidence="2 3">
    <name type="scientific">Spraguea lophii (strain 42_110)</name>
    <name type="common">Microsporidian parasite</name>
    <dbReference type="NCBI Taxonomy" id="1358809"/>
    <lineage>
        <taxon>Eukaryota</taxon>
        <taxon>Fungi</taxon>
        <taxon>Fungi incertae sedis</taxon>
        <taxon>Microsporidia</taxon>
        <taxon>Spragueidae</taxon>
        <taxon>Spraguea</taxon>
    </lineage>
</organism>
<comment type="caution">
    <text evidence="2">The sequence shown here is derived from an EMBL/GenBank/DDBJ whole genome shotgun (WGS) entry which is preliminary data.</text>
</comment>
<feature type="chain" id="PRO_5004559421" evidence="1">
    <location>
        <begin position="28"/>
        <end position="165"/>
    </location>
</feature>
<evidence type="ECO:0000256" key="1">
    <source>
        <dbReference type="SAM" id="SignalP"/>
    </source>
</evidence>
<keyword evidence="1" id="KW-0732">Signal</keyword>
<dbReference type="HOGENOM" id="CLU_1611871_0_0_1"/>
<reference evidence="3" key="1">
    <citation type="journal article" date="2013" name="PLoS Genet.">
        <title>The genome of Spraguea lophii and the basis of host-microsporidian interactions.</title>
        <authorList>
            <person name="Campbell S.E."/>
            <person name="Williams T.A."/>
            <person name="Yousuf A."/>
            <person name="Soanes D.M."/>
            <person name="Paszkiewicz K.H."/>
            <person name="Williams B.A.P."/>
        </authorList>
    </citation>
    <scope>NUCLEOTIDE SEQUENCE [LARGE SCALE GENOMIC DNA]</scope>
    <source>
        <strain evidence="3">42_110</strain>
    </source>
</reference>
<dbReference type="EMBL" id="ATCN01000868">
    <property type="protein sequence ID" value="EPR78329.1"/>
    <property type="molecule type" value="Genomic_DNA"/>
</dbReference>
<dbReference type="Proteomes" id="UP000014978">
    <property type="component" value="Unassembled WGS sequence"/>
</dbReference>
<keyword evidence="3" id="KW-1185">Reference proteome</keyword>
<dbReference type="VEuPathDB" id="MicrosporidiaDB:SLOPH_2482"/>
<feature type="signal peptide" evidence="1">
    <location>
        <begin position="1"/>
        <end position="27"/>
    </location>
</feature>
<proteinExistence type="predicted"/>
<name>S7XGZ8_SPRLO</name>
<dbReference type="AlphaFoldDB" id="S7XGZ8"/>
<accession>S7XGZ8</accession>
<evidence type="ECO:0000313" key="3">
    <source>
        <dbReference type="Proteomes" id="UP000014978"/>
    </source>
</evidence>
<dbReference type="InParanoid" id="S7XGZ8"/>